<comment type="caution">
    <text evidence="1">The sequence shown here is derived from an EMBL/GenBank/DDBJ whole genome shotgun (WGS) entry which is preliminary data.</text>
</comment>
<organism evidence="1 2">
    <name type="scientific">Pleurodeles waltl</name>
    <name type="common">Iberian ribbed newt</name>
    <dbReference type="NCBI Taxonomy" id="8319"/>
    <lineage>
        <taxon>Eukaryota</taxon>
        <taxon>Metazoa</taxon>
        <taxon>Chordata</taxon>
        <taxon>Craniata</taxon>
        <taxon>Vertebrata</taxon>
        <taxon>Euteleostomi</taxon>
        <taxon>Amphibia</taxon>
        <taxon>Batrachia</taxon>
        <taxon>Caudata</taxon>
        <taxon>Salamandroidea</taxon>
        <taxon>Salamandridae</taxon>
        <taxon>Pleurodelinae</taxon>
        <taxon>Pleurodeles</taxon>
    </lineage>
</organism>
<accession>A0AAV7VQ03</accession>
<evidence type="ECO:0000313" key="1">
    <source>
        <dbReference type="EMBL" id="KAJ1202782.1"/>
    </source>
</evidence>
<keyword evidence="2" id="KW-1185">Reference proteome</keyword>
<dbReference type="EMBL" id="JANPWB010000003">
    <property type="protein sequence ID" value="KAJ1202782.1"/>
    <property type="molecule type" value="Genomic_DNA"/>
</dbReference>
<evidence type="ECO:0000313" key="2">
    <source>
        <dbReference type="Proteomes" id="UP001066276"/>
    </source>
</evidence>
<proteinExistence type="predicted"/>
<name>A0AAV7VQ03_PLEWA</name>
<dbReference type="AlphaFoldDB" id="A0AAV7VQ03"/>
<protein>
    <submittedName>
        <fullName evidence="1">Uncharacterized protein</fullName>
    </submittedName>
</protein>
<sequence>MSHQYLGNDRRRSQVERVGRARKGCELRNNLSTGLKVLEIQLFSDLTTGYQFLQNIHIWKKEVNPTRRQSVSLVDFRGSHDEHEGWEDE</sequence>
<reference evidence="1" key="1">
    <citation type="journal article" date="2022" name="bioRxiv">
        <title>Sequencing and chromosome-scale assembly of the giantPleurodeles waltlgenome.</title>
        <authorList>
            <person name="Brown T."/>
            <person name="Elewa A."/>
            <person name="Iarovenko S."/>
            <person name="Subramanian E."/>
            <person name="Araus A.J."/>
            <person name="Petzold A."/>
            <person name="Susuki M."/>
            <person name="Suzuki K.-i.T."/>
            <person name="Hayashi T."/>
            <person name="Toyoda A."/>
            <person name="Oliveira C."/>
            <person name="Osipova E."/>
            <person name="Leigh N.D."/>
            <person name="Simon A."/>
            <person name="Yun M.H."/>
        </authorList>
    </citation>
    <scope>NUCLEOTIDE SEQUENCE</scope>
    <source>
        <strain evidence="1">20211129_DDA</strain>
        <tissue evidence="1">Liver</tissue>
    </source>
</reference>
<dbReference type="Proteomes" id="UP001066276">
    <property type="component" value="Chromosome 2_1"/>
</dbReference>
<gene>
    <name evidence="1" type="ORF">NDU88_006578</name>
</gene>